<proteinExistence type="predicted"/>
<evidence type="ECO:0000313" key="4">
    <source>
        <dbReference type="Proteomes" id="UP001152795"/>
    </source>
</evidence>
<protein>
    <recommendedName>
        <fullName evidence="2">Apextrin C-terminal domain-containing protein</fullName>
    </recommendedName>
</protein>
<reference evidence="3" key="1">
    <citation type="submission" date="2020-04" db="EMBL/GenBank/DDBJ databases">
        <authorList>
            <person name="Alioto T."/>
            <person name="Alioto T."/>
            <person name="Gomez Garrido J."/>
        </authorList>
    </citation>
    <scope>NUCLEOTIDE SEQUENCE</scope>
    <source>
        <strain evidence="3">A484AB</strain>
    </source>
</reference>
<keyword evidence="4" id="KW-1185">Reference proteome</keyword>
<dbReference type="PANTHER" id="PTHR19324:SF33">
    <property type="entry name" value="MUCIN-5AC"/>
    <property type="match status" value="1"/>
</dbReference>
<dbReference type="AlphaFoldDB" id="A0A7D9M3Q8"/>
<gene>
    <name evidence="3" type="ORF">PACLA_8A032156</name>
</gene>
<dbReference type="Pfam" id="PF16977">
    <property type="entry name" value="ApeC"/>
    <property type="match status" value="1"/>
</dbReference>
<comment type="caution">
    <text evidence="3">The sequence shown here is derived from an EMBL/GenBank/DDBJ whole genome shotgun (WGS) entry which is preliminary data.</text>
</comment>
<name>A0A7D9M3Q8_PARCT</name>
<evidence type="ECO:0000256" key="1">
    <source>
        <dbReference type="SAM" id="MobiDB-lite"/>
    </source>
</evidence>
<evidence type="ECO:0000259" key="2">
    <source>
        <dbReference type="Pfam" id="PF16977"/>
    </source>
</evidence>
<feature type="compositionally biased region" description="Polar residues" evidence="1">
    <location>
        <begin position="90"/>
        <end position="99"/>
    </location>
</feature>
<accession>A0A7D9M3Q8</accession>
<dbReference type="OrthoDB" id="5981973at2759"/>
<feature type="region of interest" description="Disordered" evidence="1">
    <location>
        <begin position="90"/>
        <end position="122"/>
    </location>
</feature>
<evidence type="ECO:0000313" key="3">
    <source>
        <dbReference type="EMBL" id="CAB4043188.1"/>
    </source>
</evidence>
<organism evidence="3 4">
    <name type="scientific">Paramuricea clavata</name>
    <name type="common">Red gorgonian</name>
    <name type="synonym">Violescent sea-whip</name>
    <dbReference type="NCBI Taxonomy" id="317549"/>
    <lineage>
        <taxon>Eukaryota</taxon>
        <taxon>Metazoa</taxon>
        <taxon>Cnidaria</taxon>
        <taxon>Anthozoa</taxon>
        <taxon>Octocorallia</taxon>
        <taxon>Malacalcyonacea</taxon>
        <taxon>Plexauridae</taxon>
        <taxon>Paramuricea</taxon>
    </lineage>
</organism>
<dbReference type="InterPro" id="IPR031569">
    <property type="entry name" value="ApeC"/>
</dbReference>
<dbReference type="PANTHER" id="PTHR19324">
    <property type="entry name" value="PERFORIN-LIKE PROTEIN 1"/>
    <property type="match status" value="1"/>
</dbReference>
<dbReference type="EMBL" id="CACRXK020031734">
    <property type="protein sequence ID" value="CAB4043188.1"/>
    <property type="molecule type" value="Genomic_DNA"/>
</dbReference>
<sequence length="122" mass="13646">MTLRYFIVWPQGTYGLPKPVSGCPANWQDGWIKQDLENSNPRSEFSVDLNLHMEATLTGGDIRRSFCIKTSTDTTKSWPAGSYCIYKKNQCPSGMNSGSIKWDNEDDTKRNSKGGTLPDGTF</sequence>
<dbReference type="Proteomes" id="UP001152795">
    <property type="component" value="Unassembled WGS sequence"/>
</dbReference>
<feature type="non-terminal residue" evidence="3">
    <location>
        <position position="1"/>
    </location>
</feature>
<feature type="domain" description="Apextrin C-terminal" evidence="2">
    <location>
        <begin position="9"/>
        <end position="122"/>
    </location>
</feature>